<name>A0A0K0XU01_9GAMM</name>
<protein>
    <submittedName>
        <fullName evidence="1">Uncharacterized protein</fullName>
    </submittedName>
</protein>
<dbReference type="EMBL" id="CP012154">
    <property type="protein sequence ID" value="AKS41189.1"/>
    <property type="molecule type" value="Genomic_DNA"/>
</dbReference>
<reference evidence="2" key="1">
    <citation type="submission" date="2015-07" db="EMBL/GenBank/DDBJ databases">
        <authorList>
            <person name="Kim K.M."/>
        </authorList>
    </citation>
    <scope>NUCLEOTIDE SEQUENCE [LARGE SCALE GENOMIC DNA]</scope>
    <source>
        <strain evidence="2">KCTC 42284</strain>
    </source>
</reference>
<dbReference type="Proteomes" id="UP000066624">
    <property type="component" value="Chromosome"/>
</dbReference>
<gene>
    <name evidence="1" type="ORF">WM2015_808</name>
</gene>
<proteinExistence type="predicted"/>
<keyword evidence="2" id="KW-1185">Reference proteome</keyword>
<dbReference type="KEGG" id="wma:WM2015_808"/>
<dbReference type="OrthoDB" id="6238822at2"/>
<sequence length="203" mass="21498">MNRDYLLPGLVAILLAVLYPVFWLSTMASIEDLPLLEIFRAEVSRLGAMDAMFVLIGLMEVYVLLSLRRALRQELNGSLGAALAMAMAIAVALMTLTVLFDVAVALLPGLSEGTLDGLVRVAAGTFIASCIAVSLISLVLAVALLVRAADSALLLKLFAVVLLISGLMFLSLILAPIACLVYPLGLLLLAAWFLRGGSEVEVV</sequence>
<accession>A0A0K0XU01</accession>
<evidence type="ECO:0000313" key="1">
    <source>
        <dbReference type="EMBL" id="AKS41189.1"/>
    </source>
</evidence>
<evidence type="ECO:0000313" key="2">
    <source>
        <dbReference type="Proteomes" id="UP000066624"/>
    </source>
</evidence>
<dbReference type="RefSeq" id="WP_049724844.1">
    <property type="nucleotide sequence ID" value="NZ_CP012154.1"/>
</dbReference>
<dbReference type="AlphaFoldDB" id="A0A0K0XU01"/>
<dbReference type="STRING" id="1579979.WM2015_808"/>
<organism evidence="1 2">
    <name type="scientific">Wenzhouxiangella marina</name>
    <dbReference type="NCBI Taxonomy" id="1579979"/>
    <lineage>
        <taxon>Bacteria</taxon>
        <taxon>Pseudomonadati</taxon>
        <taxon>Pseudomonadota</taxon>
        <taxon>Gammaproteobacteria</taxon>
        <taxon>Chromatiales</taxon>
        <taxon>Wenzhouxiangellaceae</taxon>
        <taxon>Wenzhouxiangella</taxon>
    </lineage>
</organism>
<dbReference type="PATRIC" id="fig|1579979.3.peg.825"/>